<accession>A0ABS2MXJ5</accession>
<dbReference type="Gene3D" id="1.20.5.300">
    <property type="match status" value="1"/>
</dbReference>
<sequence>MEEKILSILQEMNTKIDSMSETQKKHGEILDEHTELLNEHSRILNEHTELLNEHSRILNVHTEQLNEHGRILNEHTEQLNEHGRILNEHTSQLNEHSQTLEEHGLILRSLRTGQESLQAEVSEIKLQNAEEAGSMKKEIAKNEAGIEILKEESWSNRIDTQRIKKTMGMA</sequence>
<dbReference type="SUPFAM" id="SSF58104">
    <property type="entry name" value="Methyl-accepting chemotaxis protein (MCP) signaling domain"/>
    <property type="match status" value="1"/>
</dbReference>
<dbReference type="Proteomes" id="UP001296943">
    <property type="component" value="Unassembled WGS sequence"/>
</dbReference>
<name>A0ABS2MXJ5_9BACI</name>
<evidence type="ECO:0000313" key="2">
    <source>
        <dbReference type="Proteomes" id="UP001296943"/>
    </source>
</evidence>
<evidence type="ECO:0000313" key="1">
    <source>
        <dbReference type="EMBL" id="MBM7570503.1"/>
    </source>
</evidence>
<proteinExistence type="predicted"/>
<keyword evidence="2" id="KW-1185">Reference proteome</keyword>
<dbReference type="RefSeq" id="WP_204497937.1">
    <property type="nucleotide sequence ID" value="NZ_JAFBDR010000004.1"/>
</dbReference>
<dbReference type="EMBL" id="JAFBDR010000004">
    <property type="protein sequence ID" value="MBM7570503.1"/>
    <property type="molecule type" value="Genomic_DNA"/>
</dbReference>
<gene>
    <name evidence="1" type="ORF">JOC48_000981</name>
</gene>
<protein>
    <submittedName>
        <fullName evidence="1">ABC-type transporter Mla subunit MlaD</fullName>
    </submittedName>
</protein>
<reference evidence="1 2" key="1">
    <citation type="submission" date="2021-01" db="EMBL/GenBank/DDBJ databases">
        <title>Genomic Encyclopedia of Type Strains, Phase IV (KMG-IV): sequencing the most valuable type-strain genomes for metagenomic binning, comparative biology and taxonomic classification.</title>
        <authorList>
            <person name="Goeker M."/>
        </authorList>
    </citation>
    <scope>NUCLEOTIDE SEQUENCE [LARGE SCALE GENOMIC DNA]</scope>
    <source>
        <strain evidence="1 2">DSM 23711</strain>
    </source>
</reference>
<comment type="caution">
    <text evidence="1">The sequence shown here is derived from an EMBL/GenBank/DDBJ whole genome shotgun (WGS) entry which is preliminary data.</text>
</comment>
<organism evidence="1 2">
    <name type="scientific">Aquibacillus albus</name>
    <dbReference type="NCBI Taxonomy" id="1168171"/>
    <lineage>
        <taxon>Bacteria</taxon>
        <taxon>Bacillati</taxon>
        <taxon>Bacillota</taxon>
        <taxon>Bacilli</taxon>
        <taxon>Bacillales</taxon>
        <taxon>Bacillaceae</taxon>
        <taxon>Aquibacillus</taxon>
    </lineage>
</organism>